<reference evidence="1 2" key="1">
    <citation type="journal article" date="2016" name="Int. J. Syst. Evol. Microbiol.">
        <title>Acidipila dinghuensis sp. nov., an acidobacterium isolated from forest soil.</title>
        <authorList>
            <person name="Jiang Y.W."/>
            <person name="Wang J."/>
            <person name="Chen M.H."/>
            <person name="Lv Y.Y."/>
            <person name="Qiu L.H."/>
        </authorList>
    </citation>
    <scope>NUCLEOTIDE SEQUENCE [LARGE SCALE GENOMIC DNA]</scope>
    <source>
        <strain evidence="1 2">DHOF10</strain>
    </source>
</reference>
<keyword evidence="2" id="KW-1185">Reference proteome</keyword>
<dbReference type="RefSeq" id="WP_129206373.1">
    <property type="nucleotide sequence ID" value="NZ_BMGU01000001.1"/>
</dbReference>
<accession>A0A4Q1SH13</accession>
<dbReference type="Proteomes" id="UP000290253">
    <property type="component" value="Unassembled WGS sequence"/>
</dbReference>
<organism evidence="1 2">
    <name type="scientific">Silvibacterium dinghuense</name>
    <dbReference type="NCBI Taxonomy" id="1560006"/>
    <lineage>
        <taxon>Bacteria</taxon>
        <taxon>Pseudomonadati</taxon>
        <taxon>Acidobacteriota</taxon>
        <taxon>Terriglobia</taxon>
        <taxon>Terriglobales</taxon>
        <taxon>Acidobacteriaceae</taxon>
        <taxon>Silvibacterium</taxon>
    </lineage>
</organism>
<proteinExistence type="predicted"/>
<comment type="caution">
    <text evidence="1">The sequence shown here is derived from an EMBL/GenBank/DDBJ whole genome shotgun (WGS) entry which is preliminary data.</text>
</comment>
<gene>
    <name evidence="1" type="ORF">ESZ00_01345</name>
</gene>
<evidence type="ECO:0000313" key="1">
    <source>
        <dbReference type="EMBL" id="RXS96623.1"/>
    </source>
</evidence>
<protein>
    <submittedName>
        <fullName evidence="1">DUF3565 domain-containing protein</fullName>
    </submittedName>
</protein>
<sequence>MPASTQPGKPQPIHGFHQDEHGDWVAELACGHGQHVRHRPPWELRPWVSTEEGRHAQLGLILYCVRCLEPEDSPSTK</sequence>
<dbReference type="AlphaFoldDB" id="A0A4Q1SH13"/>
<name>A0A4Q1SH13_9BACT</name>
<dbReference type="InterPro" id="IPR021948">
    <property type="entry name" value="DUF3565"/>
</dbReference>
<dbReference type="OrthoDB" id="9799128at2"/>
<dbReference type="Pfam" id="PF12088">
    <property type="entry name" value="DUF3565"/>
    <property type="match status" value="1"/>
</dbReference>
<dbReference type="EMBL" id="SDMK01000001">
    <property type="protein sequence ID" value="RXS96623.1"/>
    <property type="molecule type" value="Genomic_DNA"/>
</dbReference>
<evidence type="ECO:0000313" key="2">
    <source>
        <dbReference type="Proteomes" id="UP000290253"/>
    </source>
</evidence>